<keyword evidence="2" id="KW-1185">Reference proteome</keyword>
<dbReference type="AlphaFoldDB" id="A0A7Z0PHT2"/>
<evidence type="ECO:0000313" key="2">
    <source>
        <dbReference type="Proteomes" id="UP000526184"/>
    </source>
</evidence>
<dbReference type="RefSeq" id="WP_180136400.1">
    <property type="nucleotide sequence ID" value="NZ_JABMKT010000061.1"/>
</dbReference>
<feature type="non-terminal residue" evidence="1">
    <location>
        <position position="72"/>
    </location>
</feature>
<organism evidence="1 2">
    <name type="scientific">Streptobacillus felis</name>
    <dbReference type="NCBI Taxonomy" id="1384509"/>
    <lineage>
        <taxon>Bacteria</taxon>
        <taxon>Fusobacteriati</taxon>
        <taxon>Fusobacteriota</taxon>
        <taxon>Fusobacteriia</taxon>
        <taxon>Fusobacteriales</taxon>
        <taxon>Leptotrichiaceae</taxon>
        <taxon>Streptobacillus</taxon>
    </lineage>
</organism>
<dbReference type="Proteomes" id="UP000526184">
    <property type="component" value="Unassembled WGS sequence"/>
</dbReference>
<gene>
    <name evidence="1" type="ORF">HP397_06615</name>
</gene>
<accession>A0A7Z0PHT2</accession>
<reference evidence="1 2" key="1">
    <citation type="submission" date="2020-05" db="EMBL/GenBank/DDBJ databases">
        <title>Streptobacillus felis strain LHL191014123.</title>
        <authorList>
            <person name="Fawzy A."/>
            <person name="Rau J."/>
            <person name="Risse K."/>
            <person name="Schauerte N."/>
            <person name="Geiger C."/>
            <person name="Blom J."/>
            <person name="Imirzalioglu C."/>
            <person name="Falgenhauer J."/>
            <person name="Bach A."/>
            <person name="Herden C."/>
            <person name="Eisenberg T."/>
        </authorList>
    </citation>
    <scope>NUCLEOTIDE SEQUENCE [LARGE SCALE GENOMIC DNA]</scope>
    <source>
        <strain evidence="1 2">LHL191014123</strain>
    </source>
</reference>
<name>A0A7Z0PHT2_9FUSO</name>
<comment type="caution">
    <text evidence="1">The sequence shown here is derived from an EMBL/GenBank/DDBJ whole genome shotgun (WGS) entry which is preliminary data.</text>
</comment>
<proteinExistence type="predicted"/>
<dbReference type="EMBL" id="JABMKT010000061">
    <property type="protein sequence ID" value="NYV28470.1"/>
    <property type="molecule type" value="Genomic_DNA"/>
</dbReference>
<protein>
    <submittedName>
        <fullName evidence="1">Uncharacterized protein</fullName>
    </submittedName>
</protein>
<evidence type="ECO:0000313" key="1">
    <source>
        <dbReference type="EMBL" id="NYV28470.1"/>
    </source>
</evidence>
<sequence>MLFLFFVGACVRINSEGAMIDVNKISDGKALNTPGDMKEIFDVKNGNVVVSSQSKDVLGFIKGKKVLEEIST</sequence>